<evidence type="ECO:0000313" key="5">
    <source>
        <dbReference type="Proteomes" id="UP000605201"/>
    </source>
</evidence>
<sequence>MKKLILTFLILSLSPLLSGADTVILKNGMRFESDKIWQEGNEIKCYRSGIVIGFSKDDVERIVKTPSEAAEITVPAAEQMTDYDADKNKSKNEQKETVETAPAAAAKSPEFNFDEIKKRFERIQKELDLAYQTMLKEFEQLERDKKRLKPVTATIKYNERVLRYHQNLKDYERKRKDFNNEVQVYKIRAEKESDKRLFDDENFATLLKGWLNSPVDAFIDLWGYPDEIIKISDGNRQYLFVIEVTPSFTRKILFLTNPAGKIIELRTDVEKISNASQ</sequence>
<protein>
    <recommendedName>
        <fullName evidence="6">OmpH family outer membrane protein</fullName>
    </recommendedName>
</protein>
<evidence type="ECO:0000313" key="4">
    <source>
        <dbReference type="EMBL" id="MBC8433426.1"/>
    </source>
</evidence>
<accession>A0A8J6NT89</accession>
<feature type="compositionally biased region" description="Basic and acidic residues" evidence="2">
    <location>
        <begin position="84"/>
        <end position="98"/>
    </location>
</feature>
<keyword evidence="3" id="KW-0732">Signal</keyword>
<proteinExistence type="predicted"/>
<keyword evidence="1" id="KW-0175">Coiled coil</keyword>
<organism evidence="4 5">
    <name type="scientific">Candidatus Desulfatibia vada</name>
    <dbReference type="NCBI Taxonomy" id="2841696"/>
    <lineage>
        <taxon>Bacteria</taxon>
        <taxon>Pseudomonadati</taxon>
        <taxon>Thermodesulfobacteriota</taxon>
        <taxon>Desulfobacteria</taxon>
        <taxon>Desulfobacterales</taxon>
        <taxon>Desulfobacterales incertae sedis</taxon>
        <taxon>Candidatus Desulfatibia</taxon>
    </lineage>
</organism>
<feature type="chain" id="PRO_5035222176" description="OmpH family outer membrane protein" evidence="3">
    <location>
        <begin position="20"/>
        <end position="277"/>
    </location>
</feature>
<reference evidence="4 5" key="1">
    <citation type="submission" date="2020-08" db="EMBL/GenBank/DDBJ databases">
        <title>Bridging the membrane lipid divide: bacteria of the FCB group superphylum have the potential to synthesize archaeal ether lipids.</title>
        <authorList>
            <person name="Villanueva L."/>
            <person name="Von Meijenfeldt F.A.B."/>
            <person name="Westbye A.B."/>
            <person name="Yadav S."/>
            <person name="Hopmans E.C."/>
            <person name="Dutilh B.E."/>
            <person name="Sinninghe Damste J.S."/>
        </authorList>
    </citation>
    <scope>NUCLEOTIDE SEQUENCE [LARGE SCALE GENOMIC DNA]</scope>
    <source>
        <strain evidence="4">NIOZ-UU17</strain>
    </source>
</reference>
<feature type="coiled-coil region" evidence="1">
    <location>
        <begin position="124"/>
        <end position="188"/>
    </location>
</feature>
<dbReference type="AlphaFoldDB" id="A0A8J6NT89"/>
<evidence type="ECO:0000256" key="2">
    <source>
        <dbReference type="SAM" id="MobiDB-lite"/>
    </source>
</evidence>
<evidence type="ECO:0000256" key="3">
    <source>
        <dbReference type="SAM" id="SignalP"/>
    </source>
</evidence>
<gene>
    <name evidence="4" type="ORF">H8D96_16070</name>
</gene>
<comment type="caution">
    <text evidence="4">The sequence shown here is derived from an EMBL/GenBank/DDBJ whole genome shotgun (WGS) entry which is preliminary data.</text>
</comment>
<dbReference type="EMBL" id="JACNIG010000299">
    <property type="protein sequence ID" value="MBC8433426.1"/>
    <property type="molecule type" value="Genomic_DNA"/>
</dbReference>
<name>A0A8J6NT89_9BACT</name>
<dbReference type="Proteomes" id="UP000605201">
    <property type="component" value="Unassembled WGS sequence"/>
</dbReference>
<feature type="region of interest" description="Disordered" evidence="2">
    <location>
        <begin position="76"/>
        <end position="105"/>
    </location>
</feature>
<evidence type="ECO:0000256" key="1">
    <source>
        <dbReference type="SAM" id="Coils"/>
    </source>
</evidence>
<feature type="signal peptide" evidence="3">
    <location>
        <begin position="1"/>
        <end position="19"/>
    </location>
</feature>
<evidence type="ECO:0008006" key="6">
    <source>
        <dbReference type="Google" id="ProtNLM"/>
    </source>
</evidence>